<dbReference type="GO" id="GO:0016853">
    <property type="term" value="F:isomerase activity"/>
    <property type="evidence" value="ECO:0007669"/>
    <property type="project" value="UniProtKB-KW"/>
</dbReference>
<dbReference type="AlphaFoldDB" id="A0A0P0Z3P2"/>
<feature type="compositionally biased region" description="Basic and acidic residues" evidence="1">
    <location>
        <begin position="1"/>
        <end position="37"/>
    </location>
</feature>
<feature type="region of interest" description="Disordered" evidence="1">
    <location>
        <begin position="1"/>
        <end position="59"/>
    </location>
</feature>
<feature type="compositionally biased region" description="Pro residues" evidence="1">
    <location>
        <begin position="48"/>
        <end position="59"/>
    </location>
</feature>
<name>A0A0P0Z3P2_9HYPH</name>
<organism evidence="2">
    <name type="scientific">Aureimonas frigidaquae</name>
    <dbReference type="NCBI Taxonomy" id="424757"/>
    <lineage>
        <taxon>Bacteria</taxon>
        <taxon>Pseudomonadati</taxon>
        <taxon>Pseudomonadota</taxon>
        <taxon>Alphaproteobacteria</taxon>
        <taxon>Hyphomicrobiales</taxon>
        <taxon>Aurantimonadaceae</taxon>
        <taxon>Aureimonas</taxon>
    </lineage>
</organism>
<sequence length="59" mass="6438">MNTKRTDLIQELDDKLTPGSERPKTGEEKEKEARARGVQDAPAEPAAPQSPAPGRPKRS</sequence>
<protein>
    <submittedName>
        <fullName evidence="2">Glucose-6-phosphate isomerase</fullName>
    </submittedName>
</protein>
<proteinExistence type="predicted"/>
<evidence type="ECO:0000313" key="2">
    <source>
        <dbReference type="EMBL" id="BAT28647.1"/>
    </source>
</evidence>
<evidence type="ECO:0000256" key="1">
    <source>
        <dbReference type="SAM" id="MobiDB-lite"/>
    </source>
</evidence>
<dbReference type="RefSeq" id="WP_157069795.1">
    <property type="nucleotide sequence ID" value="NZ_BBWR01000002.1"/>
</dbReference>
<reference evidence="2" key="1">
    <citation type="journal article" date="2015" name="Proc. Natl. Acad. Sci. U.S.A.">
        <title>Bacterial clade with the ribosomal RNA operon on a small plasmid rather than the chromosome.</title>
        <authorList>
            <person name="Anda M."/>
            <person name="Ohtsubo Y."/>
            <person name="Okubo T."/>
            <person name="Sugawara M."/>
            <person name="Nagata Y."/>
            <person name="Tsuda M."/>
            <person name="Minamisawa K."/>
            <person name="Mitsui H."/>
        </authorList>
    </citation>
    <scope>NUCLEOTIDE SEQUENCE</scope>
    <source>
        <strain evidence="2">JCM 14755</strain>
    </source>
</reference>
<dbReference type="EMBL" id="LC066377">
    <property type="protein sequence ID" value="BAT28647.1"/>
    <property type="molecule type" value="Genomic_DNA"/>
</dbReference>
<accession>A0A0P0Z3P2</accession>
<keyword evidence="2" id="KW-0413">Isomerase</keyword>